<evidence type="ECO:0000256" key="1">
    <source>
        <dbReference type="ARBA" id="ARBA00022723"/>
    </source>
</evidence>
<dbReference type="GO" id="GO:0016787">
    <property type="term" value="F:hydrolase activity"/>
    <property type="evidence" value="ECO:0007669"/>
    <property type="project" value="UniProtKB-KW"/>
</dbReference>
<dbReference type="EMBL" id="DYUD01000023">
    <property type="protein sequence ID" value="HJG89238.1"/>
    <property type="molecule type" value="Genomic_DNA"/>
</dbReference>
<sequence>MKKIVCTMASLLILASCATKEEKNDDFDYTVESFADLEILRYKVPGFEELSLQQKELVYYLSEAAAYGRDILFDQNGKWNLAIRRTLEAIYQDYKGDRESTDFKNFEVYLKRVWFSNGIHHHYGCDKFVPEFSQEFFVNAVKSLDPQKLPLTEGATVDDLLNTLVPVIFDPTVMPKRVNQAAGEDLIATSACNYYDGVTQAEAEAFYNKMKDPKDETPISYGLNSRLVKRDGKIMEETYKVGGLYTQAIEKIVYWLQKAAGVAENEQQKQVIEKLIEYYQTGDLKTFDEYAILWVKDLDSRVDFVNGFTETYGDPLGMKASWESIVNFKNLEASERTHIISENAQWFEDHSPVDARFKKEEVKGVSAKVITAAMLAGDCYPSTPIGINLPNSNWIRHLHGSKSVTIENITEAYEKAAQGNGFNDEFVWSDKERELMNNYLLQADNLHTDLHECLGHGSGKLLPGVDPDALKAYSSTLEEARADLFALYYMADPKILELKLLPSPDAYKAAYYQYMMNGLMTQLTRIEPGKNIEESHMRNRQLIARWAYEHGKADKVIEFVKRDGKTYVVVNDYEKLRTLLGQLLAEVQRIKSEGDYESGKNLVEEYGVIVDPELHKEILARYENLHIAPYKGFVNPVYTPVTDANGNITDIKISYNEGYAEQMLRYSKDYSPLPICTPFPVKK</sequence>
<dbReference type="Proteomes" id="UP000757103">
    <property type="component" value="Unassembled WGS sequence"/>
</dbReference>
<gene>
    <name evidence="3" type="ORF">K8U91_07190</name>
</gene>
<organism evidence="3 4">
    <name type="scientific">Barnesiella viscericola</name>
    <dbReference type="NCBI Taxonomy" id="397865"/>
    <lineage>
        <taxon>Bacteria</taxon>
        <taxon>Pseudomonadati</taxon>
        <taxon>Bacteroidota</taxon>
        <taxon>Bacteroidia</taxon>
        <taxon>Bacteroidales</taxon>
        <taxon>Barnesiellaceae</taxon>
        <taxon>Barnesiella</taxon>
    </lineage>
</organism>
<dbReference type="PROSITE" id="PS51257">
    <property type="entry name" value="PROKAR_LIPOPROTEIN"/>
    <property type="match status" value="1"/>
</dbReference>
<name>A0A921MR13_9BACT</name>
<protein>
    <submittedName>
        <fullName evidence="3">Dipeptidyl peptidase 3</fullName>
    </submittedName>
</protein>
<keyword evidence="1" id="KW-0479">Metal-binding</keyword>
<keyword evidence="2" id="KW-0378">Hydrolase</keyword>
<evidence type="ECO:0000313" key="3">
    <source>
        <dbReference type="EMBL" id="HJG89238.1"/>
    </source>
</evidence>
<evidence type="ECO:0000256" key="2">
    <source>
        <dbReference type="ARBA" id="ARBA00022801"/>
    </source>
</evidence>
<evidence type="ECO:0000313" key="4">
    <source>
        <dbReference type="Proteomes" id="UP000757103"/>
    </source>
</evidence>
<dbReference type="PANTHER" id="PTHR23422">
    <property type="entry name" value="DIPEPTIDYL PEPTIDASE III-RELATED"/>
    <property type="match status" value="1"/>
</dbReference>
<reference evidence="3" key="1">
    <citation type="journal article" date="2021" name="PeerJ">
        <title>Extensive microbial diversity within the chicken gut microbiome revealed by metagenomics and culture.</title>
        <authorList>
            <person name="Gilroy R."/>
            <person name="Ravi A."/>
            <person name="Getino M."/>
            <person name="Pursley I."/>
            <person name="Horton D.L."/>
            <person name="Alikhan N.F."/>
            <person name="Baker D."/>
            <person name="Gharbi K."/>
            <person name="Hall N."/>
            <person name="Watson M."/>
            <person name="Adriaenssens E.M."/>
            <person name="Foster-Nyarko E."/>
            <person name="Jarju S."/>
            <person name="Secka A."/>
            <person name="Antonio M."/>
            <person name="Oren A."/>
            <person name="Chaudhuri R.R."/>
            <person name="La Ragione R."/>
            <person name="Hildebrand F."/>
            <person name="Pallen M.J."/>
        </authorList>
    </citation>
    <scope>NUCLEOTIDE SEQUENCE</scope>
    <source>
        <strain evidence="3">CHK121-7720</strain>
    </source>
</reference>
<dbReference type="Gene3D" id="3.30.540.30">
    <property type="match status" value="2"/>
</dbReference>
<dbReference type="GO" id="GO:0046872">
    <property type="term" value="F:metal ion binding"/>
    <property type="evidence" value="ECO:0007669"/>
    <property type="project" value="UniProtKB-KW"/>
</dbReference>
<dbReference type="PANTHER" id="PTHR23422:SF11">
    <property type="entry name" value="DIPEPTIDYL PEPTIDASE 3"/>
    <property type="match status" value="1"/>
</dbReference>
<accession>A0A921MR13</accession>
<reference evidence="3" key="2">
    <citation type="submission" date="2021-09" db="EMBL/GenBank/DDBJ databases">
        <authorList>
            <person name="Gilroy R."/>
        </authorList>
    </citation>
    <scope>NUCLEOTIDE SEQUENCE</scope>
    <source>
        <strain evidence="3">CHK121-7720</strain>
    </source>
</reference>
<dbReference type="InterPro" id="IPR039461">
    <property type="entry name" value="Peptidase_M49"/>
</dbReference>
<dbReference type="AlphaFoldDB" id="A0A921MR13"/>
<proteinExistence type="predicted"/>
<comment type="caution">
    <text evidence="3">The sequence shown here is derived from an EMBL/GenBank/DDBJ whole genome shotgun (WGS) entry which is preliminary data.</text>
</comment>
<dbReference type="Pfam" id="PF03571">
    <property type="entry name" value="Peptidase_M49"/>
    <property type="match status" value="2"/>
</dbReference>
<dbReference type="RefSeq" id="WP_273306273.1">
    <property type="nucleotide sequence ID" value="NZ_DYUD01000023.1"/>
</dbReference>